<protein>
    <submittedName>
        <fullName evidence="1">Uncharacterized protein</fullName>
    </submittedName>
</protein>
<organism evidence="1 2">
    <name type="scientific">Trichomalopsis sarcophagae</name>
    <dbReference type="NCBI Taxonomy" id="543379"/>
    <lineage>
        <taxon>Eukaryota</taxon>
        <taxon>Metazoa</taxon>
        <taxon>Ecdysozoa</taxon>
        <taxon>Arthropoda</taxon>
        <taxon>Hexapoda</taxon>
        <taxon>Insecta</taxon>
        <taxon>Pterygota</taxon>
        <taxon>Neoptera</taxon>
        <taxon>Endopterygota</taxon>
        <taxon>Hymenoptera</taxon>
        <taxon>Apocrita</taxon>
        <taxon>Proctotrupomorpha</taxon>
        <taxon>Chalcidoidea</taxon>
        <taxon>Pteromalidae</taxon>
        <taxon>Pteromalinae</taxon>
        <taxon>Trichomalopsis</taxon>
    </lineage>
</organism>
<gene>
    <name evidence="1" type="ORF">TSAR_011562</name>
</gene>
<dbReference type="AlphaFoldDB" id="A0A232ETC9"/>
<evidence type="ECO:0000313" key="1">
    <source>
        <dbReference type="EMBL" id="OXU21619.1"/>
    </source>
</evidence>
<reference evidence="1 2" key="1">
    <citation type="journal article" date="2017" name="Curr. Biol.">
        <title>The Evolution of Venom by Co-option of Single-Copy Genes.</title>
        <authorList>
            <person name="Martinson E.O."/>
            <person name="Mrinalini"/>
            <person name="Kelkar Y.D."/>
            <person name="Chang C.H."/>
            <person name="Werren J.H."/>
        </authorList>
    </citation>
    <scope>NUCLEOTIDE SEQUENCE [LARGE SCALE GENOMIC DNA]</scope>
    <source>
        <strain evidence="1 2">Alberta</strain>
        <tissue evidence="1">Whole body</tissue>
    </source>
</reference>
<keyword evidence="2" id="KW-1185">Reference proteome</keyword>
<accession>A0A232ETC9</accession>
<evidence type="ECO:0000313" key="2">
    <source>
        <dbReference type="Proteomes" id="UP000215335"/>
    </source>
</evidence>
<dbReference type="Proteomes" id="UP000215335">
    <property type="component" value="Unassembled WGS sequence"/>
</dbReference>
<name>A0A232ETC9_9HYME</name>
<dbReference type="EMBL" id="NNAY01002287">
    <property type="protein sequence ID" value="OXU21619.1"/>
    <property type="molecule type" value="Genomic_DNA"/>
</dbReference>
<sequence>MDDEPETCLLSTKALSVREFDAAPSRGCCSCNAASPARRRCELGFAKDFIEISKRSGPGVTSHKLSPRTDALLIKRRRKLGPAKIKTLSRGLPKGLEARGSWQSRNDYKITPNRIGLKPRIALSIRAYESQMTEKRSLNLLIGPGVTSHKLSPRTDALLIKRRRKLGPAKTKTLSRGLPKGLEAVRVLLYIYSYTHAVMCPRERLPPIDSLAWQSQIDPLASLH</sequence>
<comment type="caution">
    <text evidence="1">The sequence shown here is derived from an EMBL/GenBank/DDBJ whole genome shotgun (WGS) entry which is preliminary data.</text>
</comment>
<proteinExistence type="predicted"/>